<accession>G0R4U3</accession>
<keyword evidence="5" id="KW-1185">Reference proteome</keyword>
<dbReference type="GeneID" id="14903596"/>
<dbReference type="InterPro" id="IPR001680">
    <property type="entry name" value="WD40_rpt"/>
</dbReference>
<dbReference type="EMBL" id="GL984355">
    <property type="protein sequence ID" value="EGR27531.1"/>
    <property type="molecule type" value="Genomic_DNA"/>
</dbReference>
<evidence type="ECO:0000313" key="4">
    <source>
        <dbReference type="EMBL" id="EGR27531.1"/>
    </source>
</evidence>
<dbReference type="RefSeq" id="XP_004024983.1">
    <property type="nucleotide sequence ID" value="XM_004024934.1"/>
</dbReference>
<protein>
    <submittedName>
        <fullName evidence="4">WD repeat domain phosphoinositide-interacting protein 3</fullName>
    </submittedName>
</protein>
<dbReference type="InterPro" id="IPR048720">
    <property type="entry name" value="PROPPIN"/>
</dbReference>
<dbReference type="Pfam" id="PF21032">
    <property type="entry name" value="PROPPIN"/>
    <property type="match status" value="1"/>
</dbReference>
<evidence type="ECO:0000256" key="1">
    <source>
        <dbReference type="ARBA" id="ARBA00022574"/>
    </source>
</evidence>
<sequence>MEQYQNPQSQQQNEEILYLSFNQDQECFSCGTEQGFVIYNTDPFQHIYNRDFGGGIGIVEMLNRCNIIALVGGGKQPKFAPTKVQLWDDNQLKRIAEMNFRSEVKGVKLRETCIIVVLETKIYAHNFSDLRLFDTINTCPNPLGLCSINTKGNFMILASPHKNVGEVNVKFYEEDRTVVIKAHQSALNCLQLNHNGSKLATASQKGTLIRIYNTQKGEILQELRRGSEYAQIYSIAFHPKGKYVACSSDSGTIHIFMLLQQQGIVDDVEENNQEVKQNPKSTLKFLKFIVPYFDNERSFAQCKIGEYKSKITFDQNNGIIAITYQGQVYQGKFNVENGGEFVPQCFSMNKQDQQ</sequence>
<evidence type="ECO:0000313" key="5">
    <source>
        <dbReference type="Proteomes" id="UP000008983"/>
    </source>
</evidence>
<dbReference type="eggNOG" id="KOG2111">
    <property type="taxonomic scope" value="Eukaryota"/>
</dbReference>
<keyword evidence="1" id="KW-0853">WD repeat</keyword>
<reference evidence="4 5" key="1">
    <citation type="submission" date="2011-07" db="EMBL/GenBank/DDBJ databases">
        <authorList>
            <person name="Coyne R."/>
            <person name="Brami D."/>
            <person name="Johnson J."/>
            <person name="Hostetler J."/>
            <person name="Hannick L."/>
            <person name="Clark T."/>
            <person name="Cassidy-Hanley D."/>
            <person name="Inman J."/>
        </authorList>
    </citation>
    <scope>NUCLEOTIDE SEQUENCE [LARGE SCALE GENOMIC DNA]</scope>
    <source>
        <strain evidence="4 5">G5</strain>
    </source>
</reference>
<dbReference type="STRING" id="857967.G0R4U3"/>
<dbReference type="PANTHER" id="PTHR11227">
    <property type="entry name" value="WD-REPEAT PROTEIN INTERACTING WITH PHOSPHOINOSIDES WIPI -RELATED"/>
    <property type="match status" value="1"/>
</dbReference>
<dbReference type="OMA" id="CEMLHRT"/>
<proteinExistence type="inferred from homology"/>
<dbReference type="SMART" id="SM00320">
    <property type="entry name" value="WD40"/>
    <property type="match status" value="2"/>
</dbReference>
<dbReference type="SUPFAM" id="SSF50978">
    <property type="entry name" value="WD40 repeat-like"/>
    <property type="match status" value="1"/>
</dbReference>
<evidence type="ECO:0000256" key="2">
    <source>
        <dbReference type="ARBA" id="ARBA00022737"/>
    </source>
</evidence>
<name>G0R4U3_ICHMU</name>
<comment type="similarity">
    <text evidence="3">Belongs to the WD repeat PROPPIN family.</text>
</comment>
<gene>
    <name evidence="4" type="ORF">IMG5_194800</name>
</gene>
<dbReference type="AlphaFoldDB" id="G0R4U3"/>
<dbReference type="FunCoup" id="G0R4U3">
    <property type="interactions" value="342"/>
</dbReference>
<dbReference type="InParanoid" id="G0R4U3"/>
<dbReference type="InterPro" id="IPR015943">
    <property type="entry name" value="WD40/YVTN_repeat-like_dom_sf"/>
</dbReference>
<dbReference type="InterPro" id="IPR036322">
    <property type="entry name" value="WD40_repeat_dom_sf"/>
</dbReference>
<keyword evidence="2" id="KW-0677">Repeat</keyword>
<dbReference type="GO" id="GO:0005737">
    <property type="term" value="C:cytoplasm"/>
    <property type="evidence" value="ECO:0007669"/>
    <property type="project" value="UniProtKB-ARBA"/>
</dbReference>
<evidence type="ECO:0000256" key="3">
    <source>
        <dbReference type="ARBA" id="ARBA00025740"/>
    </source>
</evidence>
<dbReference type="OrthoDB" id="1667587at2759"/>
<organism evidence="4 5">
    <name type="scientific">Ichthyophthirius multifiliis</name>
    <name type="common">White spot disease agent</name>
    <name type="synonym">Ich</name>
    <dbReference type="NCBI Taxonomy" id="5932"/>
    <lineage>
        <taxon>Eukaryota</taxon>
        <taxon>Sar</taxon>
        <taxon>Alveolata</taxon>
        <taxon>Ciliophora</taxon>
        <taxon>Intramacronucleata</taxon>
        <taxon>Oligohymenophorea</taxon>
        <taxon>Hymenostomatida</taxon>
        <taxon>Ophryoglenina</taxon>
        <taxon>Ichthyophthirius</taxon>
    </lineage>
</organism>
<dbReference type="Proteomes" id="UP000008983">
    <property type="component" value="Unassembled WGS sequence"/>
</dbReference>
<dbReference type="Gene3D" id="2.130.10.10">
    <property type="entry name" value="YVTN repeat-like/Quinoprotein amine dehydrogenase"/>
    <property type="match status" value="1"/>
</dbReference>